<dbReference type="Gene3D" id="1.10.287.110">
    <property type="entry name" value="DnaJ domain"/>
    <property type="match status" value="1"/>
</dbReference>
<name>A0A813L039_POLGL</name>
<comment type="caution">
    <text evidence="3">The sequence shown here is derived from an EMBL/GenBank/DDBJ whole genome shotgun (WGS) entry which is preliminary data.</text>
</comment>
<dbReference type="Gene3D" id="2.30.42.10">
    <property type="match status" value="1"/>
</dbReference>
<dbReference type="InterPro" id="IPR036034">
    <property type="entry name" value="PDZ_sf"/>
</dbReference>
<dbReference type="AlphaFoldDB" id="A0A813L039"/>
<dbReference type="SMART" id="SM00271">
    <property type="entry name" value="DnaJ"/>
    <property type="match status" value="1"/>
</dbReference>
<feature type="region of interest" description="Disordered" evidence="1">
    <location>
        <begin position="678"/>
        <end position="719"/>
    </location>
</feature>
<dbReference type="EMBL" id="CAJNNW010033060">
    <property type="protein sequence ID" value="CAE8716937.1"/>
    <property type="molecule type" value="Genomic_DNA"/>
</dbReference>
<gene>
    <name evidence="3" type="ORF">PGLA2088_LOCUS39298</name>
</gene>
<dbReference type="Proteomes" id="UP000626109">
    <property type="component" value="Unassembled WGS sequence"/>
</dbReference>
<protein>
    <recommendedName>
        <fullName evidence="2">J domain-containing protein</fullName>
    </recommendedName>
</protein>
<dbReference type="PRINTS" id="PR00625">
    <property type="entry name" value="JDOMAIN"/>
</dbReference>
<proteinExistence type="predicted"/>
<dbReference type="InterPro" id="IPR036869">
    <property type="entry name" value="J_dom_sf"/>
</dbReference>
<dbReference type="SUPFAM" id="SSF50156">
    <property type="entry name" value="PDZ domain-like"/>
    <property type="match status" value="1"/>
</dbReference>
<evidence type="ECO:0000313" key="3">
    <source>
        <dbReference type="EMBL" id="CAE8716937.1"/>
    </source>
</evidence>
<sequence length="894" mass="100712">MTGGSGSDRQSIEAVATAINWIGYWGQADFEAQLPGDALSWAGDEVRHYVASGGRNLPQQQAVDTEDSPCPYTGAGASWDAETPTPWWVEAQSHTEGPPDDESIPRKLEGWWRVAEYGRDAQSEVGEDLSQGELCFMEKLWSDRIRVFKAGPAGPAGVVPLSRVCDMQLMKKSGSAVGSRWDLLRDVGEGGDDPDEIRVGQKRTLLGGEYGNLKLKGLECDILNYVEWMDRWTVELPVKDPKGKNLVVAVVPSQLRSPKLPREPKPNGKVCLGLALRSRALELWFQDAGLPASVSGAGASASRGPGDGRFRLRLQFVSRVRPGGRIWTSSSESMYKYIEVRYIASGDYGLVFRVLRMVDPSKKALDEEEEEEDPYQVLDVPRGSDRAAITKAYRIGARRWHPDKVPEEYREQAVLEFRRVHQAYENLLADPERSSDLMVLKMQHPFPSGKPKRISIPSAFQTEARCLSLVSQLRLPNVAKLVEVGPENQFIVTWPYLPEALVPNNECDGISQVDRVDLVRQGWSDYARSRHSAQRVIAMMMSMIRHDVMVVDPIQNIIVDRESGEPLMIDFGRGETAGSIYTTRIKTFMKKVLQLLARCVSKASYDVAARLIRSLEDTLFECLERWQDEKTRDQKKALALVQSNTRWQEGIQCCREIWSSQEENPFRRMFKDQKDVLPSDRVLREARSPEELPQPDSEDEAPQEQPDGEDDPEGLCDADINTLTPVQRLLRAKRKKSRRAKLPKEKPNVRVKVDETMPDGTLGLGLDDADEDHRGLVIVQVHKKAEKCGWQLGDRIVDLNGKEIDEWDDFREAWGLAKQFGTGGVVFGVVREGVEAPPEEKEPRCLNCNVKGKHLQRCTNWAWLMDGENCVYFCGRDCQKTAWNDAKKKPPVSR</sequence>
<organism evidence="3 4">
    <name type="scientific">Polarella glacialis</name>
    <name type="common">Dinoflagellate</name>
    <dbReference type="NCBI Taxonomy" id="89957"/>
    <lineage>
        <taxon>Eukaryota</taxon>
        <taxon>Sar</taxon>
        <taxon>Alveolata</taxon>
        <taxon>Dinophyceae</taxon>
        <taxon>Suessiales</taxon>
        <taxon>Suessiaceae</taxon>
        <taxon>Polarella</taxon>
    </lineage>
</organism>
<evidence type="ECO:0000313" key="4">
    <source>
        <dbReference type="Proteomes" id="UP000626109"/>
    </source>
</evidence>
<dbReference type="PANTHER" id="PTHR44240">
    <property type="entry name" value="DNAJ DOMAIN (PROKARYOTIC HEAT SHOCK PROTEIN)-RELATED"/>
    <property type="match status" value="1"/>
</dbReference>
<feature type="compositionally biased region" description="Acidic residues" evidence="1">
    <location>
        <begin position="696"/>
        <end position="716"/>
    </location>
</feature>
<reference evidence="3" key="1">
    <citation type="submission" date="2021-02" db="EMBL/GenBank/DDBJ databases">
        <authorList>
            <person name="Dougan E. K."/>
            <person name="Rhodes N."/>
            <person name="Thang M."/>
            <person name="Chan C."/>
        </authorList>
    </citation>
    <scope>NUCLEOTIDE SEQUENCE</scope>
</reference>
<evidence type="ECO:0000256" key="1">
    <source>
        <dbReference type="SAM" id="MobiDB-lite"/>
    </source>
</evidence>
<dbReference type="InterPro" id="IPR052276">
    <property type="entry name" value="Diphthamide-biosynth_chaperone"/>
</dbReference>
<evidence type="ECO:0000259" key="2">
    <source>
        <dbReference type="PROSITE" id="PS50076"/>
    </source>
</evidence>
<dbReference type="PROSITE" id="PS50076">
    <property type="entry name" value="DNAJ_2"/>
    <property type="match status" value="1"/>
</dbReference>
<dbReference type="Pfam" id="PF00226">
    <property type="entry name" value="DnaJ"/>
    <property type="match status" value="1"/>
</dbReference>
<dbReference type="SUPFAM" id="SSF46565">
    <property type="entry name" value="Chaperone J-domain"/>
    <property type="match status" value="1"/>
</dbReference>
<accession>A0A813L039</accession>
<dbReference type="InterPro" id="IPR001623">
    <property type="entry name" value="DnaJ_domain"/>
</dbReference>
<feature type="compositionally biased region" description="Basic and acidic residues" evidence="1">
    <location>
        <begin position="678"/>
        <end position="690"/>
    </location>
</feature>
<feature type="domain" description="J" evidence="2">
    <location>
        <begin position="373"/>
        <end position="432"/>
    </location>
</feature>
<dbReference type="CDD" id="cd06257">
    <property type="entry name" value="DnaJ"/>
    <property type="match status" value="1"/>
</dbReference>
<dbReference type="PANTHER" id="PTHR44240:SF10">
    <property type="entry name" value="J DOMAIN-CONTAINING PROTEIN"/>
    <property type="match status" value="1"/>
</dbReference>